<dbReference type="RefSeq" id="WP_062063006.1">
    <property type="nucleotide sequence ID" value="NZ_CP013264.1"/>
</dbReference>
<evidence type="ECO:0000256" key="3">
    <source>
        <dbReference type="PIRSR" id="PIRSR620019-2"/>
    </source>
</evidence>
<dbReference type="PANTHER" id="PTHR43300">
    <property type="entry name" value="ACETYLTRANSFERASE"/>
    <property type="match status" value="1"/>
</dbReference>
<feature type="binding site" evidence="3">
    <location>
        <position position="190"/>
    </location>
    <ligand>
        <name>acetyl-CoA</name>
        <dbReference type="ChEBI" id="CHEBI:57288"/>
    </ligand>
</feature>
<dbReference type="InterPro" id="IPR050179">
    <property type="entry name" value="Trans_hexapeptide_repeat"/>
</dbReference>
<keyword evidence="6" id="KW-1185">Reference proteome</keyword>
<accession>A0A0S3EWK8</accession>
<dbReference type="Gene3D" id="3.40.50.20">
    <property type="match status" value="1"/>
</dbReference>
<evidence type="ECO:0000313" key="5">
    <source>
        <dbReference type="EMBL" id="ALR19824.1"/>
    </source>
</evidence>
<name>A0A0S3EWK8_9SPHN</name>
<evidence type="ECO:0000259" key="4">
    <source>
        <dbReference type="Pfam" id="PF17836"/>
    </source>
</evidence>
<feature type="domain" description="PglD N-terminal" evidence="4">
    <location>
        <begin position="7"/>
        <end position="84"/>
    </location>
</feature>
<dbReference type="InterPro" id="IPR011004">
    <property type="entry name" value="Trimer_LpxA-like_sf"/>
</dbReference>
<sequence length="222" mass="23472">MGERQPLLILGAGAHGGVVRDCVDDRHFQFMGYLDDRPSDRPSGKGEPVLGGLDDLPVLLRDYPHAAAVIAIGDNMSRRRVAERAQSLAPGVTWARIVHPTAILSVHIEIGPGTVIVAGSIVNCGSSLGRHVLINTGTIIDHDNSMDDFASTGPGVSTGGDVQIGSLSHIGIGASVRHGIRIGRNCVIGGKAYVDRDVGDNWVSFGIPARPQYQRVLGQSYL</sequence>
<feature type="binding site" evidence="3">
    <location>
        <position position="172"/>
    </location>
    <ligand>
        <name>acetyl-CoA</name>
        <dbReference type="ChEBI" id="CHEBI:57288"/>
    </ligand>
</feature>
<feature type="active site" description="Proton acceptor" evidence="2">
    <location>
        <position position="142"/>
    </location>
</feature>
<evidence type="ECO:0000256" key="2">
    <source>
        <dbReference type="PIRSR" id="PIRSR620019-1"/>
    </source>
</evidence>
<gene>
    <name evidence="5" type="ORF">ATN00_05370</name>
</gene>
<dbReference type="KEGG" id="sbd:ATN00_05370"/>
<protein>
    <recommendedName>
        <fullName evidence="4">PglD N-terminal domain-containing protein</fullName>
    </recommendedName>
</protein>
<dbReference type="Proteomes" id="UP000056968">
    <property type="component" value="Chromosome"/>
</dbReference>
<dbReference type="PANTHER" id="PTHR43300:SF7">
    <property type="entry name" value="UDP-N-ACETYLBACILLOSAMINE N-ACETYLTRANSFERASE"/>
    <property type="match status" value="1"/>
</dbReference>
<dbReference type="CDD" id="cd03360">
    <property type="entry name" value="LbH_AT_putative"/>
    <property type="match status" value="1"/>
</dbReference>
<proteinExistence type="inferred from homology"/>
<evidence type="ECO:0000256" key="1">
    <source>
        <dbReference type="ARBA" id="ARBA00007274"/>
    </source>
</evidence>
<dbReference type="SUPFAM" id="SSF51161">
    <property type="entry name" value="Trimeric LpxA-like enzymes"/>
    <property type="match status" value="1"/>
</dbReference>
<dbReference type="InterPro" id="IPR041561">
    <property type="entry name" value="PglD_N"/>
</dbReference>
<feature type="binding site" evidence="3">
    <location>
        <position position="73"/>
    </location>
    <ligand>
        <name>substrate</name>
    </ligand>
</feature>
<dbReference type="AlphaFoldDB" id="A0A0S3EWK8"/>
<dbReference type="STRING" id="1332080.ATN00_05370"/>
<dbReference type="OrthoDB" id="9815592at2"/>
<dbReference type="InterPro" id="IPR020019">
    <property type="entry name" value="AcTrfase_PglD-like"/>
</dbReference>
<feature type="site" description="Increases basicity of active site His" evidence="2">
    <location>
        <position position="143"/>
    </location>
</feature>
<reference evidence="5 6" key="1">
    <citation type="submission" date="2015-11" db="EMBL/GenBank/DDBJ databases">
        <title>A Two-component Flavoprotein Monooxygenase System MeaXY Responsible for para-Hydroxylation of 2-Methyl-6-ethylaniline and 2,6-Diethylaniline in Sphingobium baderi DE-13.</title>
        <authorList>
            <person name="Cheng M."/>
            <person name="Meng Q."/>
            <person name="Yang Y."/>
            <person name="Chu C."/>
            <person name="Yan X."/>
            <person name="He J."/>
            <person name="Li S."/>
        </authorList>
    </citation>
    <scope>NUCLEOTIDE SEQUENCE [LARGE SCALE GENOMIC DNA]</scope>
    <source>
        <strain evidence="5 6">DE-13</strain>
    </source>
</reference>
<dbReference type="NCBIfam" id="TIGR03570">
    <property type="entry name" value="NeuD_NnaD"/>
    <property type="match status" value="1"/>
</dbReference>
<evidence type="ECO:0000313" key="6">
    <source>
        <dbReference type="Proteomes" id="UP000056968"/>
    </source>
</evidence>
<dbReference type="Pfam" id="PF17836">
    <property type="entry name" value="PglD_N"/>
    <property type="match status" value="1"/>
</dbReference>
<dbReference type="EMBL" id="CP013264">
    <property type="protein sequence ID" value="ALR19824.1"/>
    <property type="molecule type" value="Genomic_DNA"/>
</dbReference>
<organism evidence="5 6">
    <name type="scientific">Sphingobium baderi</name>
    <dbReference type="NCBI Taxonomy" id="1332080"/>
    <lineage>
        <taxon>Bacteria</taxon>
        <taxon>Pseudomonadati</taxon>
        <taxon>Pseudomonadota</taxon>
        <taxon>Alphaproteobacteria</taxon>
        <taxon>Sphingomonadales</taxon>
        <taxon>Sphingomonadaceae</taxon>
        <taxon>Sphingobium</taxon>
    </lineage>
</organism>
<comment type="similarity">
    <text evidence="1">Belongs to the transferase hexapeptide repeat family.</text>
</comment>
<dbReference type="Gene3D" id="2.160.10.10">
    <property type="entry name" value="Hexapeptide repeat proteins"/>
    <property type="match status" value="1"/>
</dbReference>